<keyword evidence="3" id="KW-0378">Hydrolase</keyword>
<evidence type="ECO:0000313" key="6">
    <source>
        <dbReference type="Proteomes" id="UP000283530"/>
    </source>
</evidence>
<dbReference type="STRING" id="337451.A0A443N7G6"/>
<comment type="caution">
    <text evidence="5">The sequence shown here is derived from an EMBL/GenBank/DDBJ whole genome shotgun (WGS) entry which is preliminary data.</text>
</comment>
<evidence type="ECO:0000256" key="1">
    <source>
        <dbReference type="ARBA" id="ARBA00008668"/>
    </source>
</evidence>
<dbReference type="AlphaFoldDB" id="A0A443N7G6"/>
<keyword evidence="4" id="KW-0325">Glycoprotein</keyword>
<keyword evidence="2" id="KW-0732">Signal</keyword>
<dbReference type="InterPro" id="IPR001087">
    <property type="entry name" value="GDSL"/>
</dbReference>
<dbReference type="Gene3D" id="3.40.50.1110">
    <property type="entry name" value="SGNH hydrolase"/>
    <property type="match status" value="2"/>
</dbReference>
<dbReference type="EMBL" id="QPKB01000001">
    <property type="protein sequence ID" value="RWR74451.1"/>
    <property type="molecule type" value="Genomic_DNA"/>
</dbReference>
<accession>A0A443N7G6</accession>
<comment type="similarity">
    <text evidence="1">Belongs to the 'GDSL' lipolytic enzyme family.</text>
</comment>
<gene>
    <name evidence="5" type="ORF">CKAN_00278000</name>
</gene>
<sequence length="783" mass="86648">MDAYQHKLISKLSSIIFLTTLIIPYLLASKQCDFPAVFNFGDSNSDTGGLSAAFGPAPPPHGETFFHHPAGRYCDGRLIVDFIAQSVGLPYLHAYLDSIAPNFTHGANFATAGSTIRTQNTTLFQSGFSPISLNVQFWEFSQFRTRSQLPKNPVFKNLLPKEEYFSKGLYTFDIGQNDLTAAYFSGMTTDEVIAAVPDILKHFSEIVKDIYGQGGRSFWIHNTAPIGCLPYVLERLPLRTPEVDRYGCGSPFNSVAKYFNEKLKELVVQLRKDLPLAALTYVDIYSVKHNLITHAKKYGFEHPLVACCGHGGKYNFNPKIGCGATKNINGTAVLIGKPCKNPSVRVSWDGVHFTEAANKWIFNQIVDGAFSDPPLPLRLACHREAHIPYHNPSLFTTSSPLMDNNQLKLISKLSCTIFLAALIIPCISALKHCDFPAVFNFGDSNSDTGGFSATFGQAFPPNGETFFHHPAGRYSDGRLIVDFIGLPYLHAYLDSIAPNFTHGANFATAGSTIRSQNTTLSQSGFSPISLNVQSREFSQFRSRSQLPTNPVFKNLLPKEEYFSQGLYTFDIGQNDLTAAYFSGMTTDEIIAAVPDILNHFSKIVKEIYRQGGRSFWIHNTAPIGCLPYVLERLPLRTPEVDRYGCGSPFNSAAQYFNEKLMELVVQLRNDLPLAALTYVDIYSVKLNLITHAKKYGFEHPLVACCGHGGKYNFNQKVGCGATKNISGTAVLIGKPCKNPSVRVSWDGVHFTEAANKWIFNQIVDGAFSDPPLPLRLACYREAQ</sequence>
<dbReference type="InterPro" id="IPR036514">
    <property type="entry name" value="SGNH_hydro_sf"/>
</dbReference>
<organism evidence="5 6">
    <name type="scientific">Cinnamomum micranthum f. kanehirae</name>
    <dbReference type="NCBI Taxonomy" id="337451"/>
    <lineage>
        <taxon>Eukaryota</taxon>
        <taxon>Viridiplantae</taxon>
        <taxon>Streptophyta</taxon>
        <taxon>Embryophyta</taxon>
        <taxon>Tracheophyta</taxon>
        <taxon>Spermatophyta</taxon>
        <taxon>Magnoliopsida</taxon>
        <taxon>Magnoliidae</taxon>
        <taxon>Laurales</taxon>
        <taxon>Lauraceae</taxon>
        <taxon>Cinnamomum</taxon>
    </lineage>
</organism>
<dbReference type="OrthoDB" id="1600564at2759"/>
<dbReference type="Pfam" id="PF00657">
    <property type="entry name" value="Lipase_GDSL"/>
    <property type="match status" value="2"/>
</dbReference>
<reference evidence="5 6" key="1">
    <citation type="journal article" date="2019" name="Nat. Plants">
        <title>Stout camphor tree genome fills gaps in understanding of flowering plant genome evolution.</title>
        <authorList>
            <person name="Chaw S.M."/>
            <person name="Liu Y.C."/>
            <person name="Wu Y.W."/>
            <person name="Wang H.Y."/>
            <person name="Lin C.I."/>
            <person name="Wu C.S."/>
            <person name="Ke H.M."/>
            <person name="Chang L.Y."/>
            <person name="Hsu C.Y."/>
            <person name="Yang H.T."/>
            <person name="Sudianto E."/>
            <person name="Hsu M.H."/>
            <person name="Wu K.P."/>
            <person name="Wang L.N."/>
            <person name="Leebens-Mack J.H."/>
            <person name="Tsai I.J."/>
        </authorList>
    </citation>
    <scope>NUCLEOTIDE SEQUENCE [LARGE SCALE GENOMIC DNA]</scope>
    <source>
        <strain evidence="6">cv. Chaw 1501</strain>
        <tissue evidence="5">Young leaves</tissue>
    </source>
</reference>
<protein>
    <submittedName>
        <fullName evidence="5">GDSL esterase/lipase</fullName>
    </submittedName>
</protein>
<name>A0A443N7G6_9MAGN</name>
<proteinExistence type="inferred from homology"/>
<keyword evidence="6" id="KW-1185">Reference proteome</keyword>
<evidence type="ECO:0000256" key="3">
    <source>
        <dbReference type="ARBA" id="ARBA00022801"/>
    </source>
</evidence>
<dbReference type="PANTHER" id="PTHR22835">
    <property type="entry name" value="ZINC FINGER FYVE DOMAIN CONTAINING PROTEIN"/>
    <property type="match status" value="1"/>
</dbReference>
<dbReference type="GO" id="GO:0016788">
    <property type="term" value="F:hydrolase activity, acting on ester bonds"/>
    <property type="evidence" value="ECO:0007669"/>
    <property type="project" value="InterPro"/>
</dbReference>
<dbReference type="Proteomes" id="UP000283530">
    <property type="component" value="Unassembled WGS sequence"/>
</dbReference>
<evidence type="ECO:0000256" key="2">
    <source>
        <dbReference type="ARBA" id="ARBA00022729"/>
    </source>
</evidence>
<dbReference type="PANTHER" id="PTHR22835:SF588">
    <property type="entry name" value="ALPHA-L-FUCOSIDASE 3"/>
    <property type="match status" value="1"/>
</dbReference>
<dbReference type="InterPro" id="IPR035669">
    <property type="entry name" value="SGNH_plant_lipase-like"/>
</dbReference>
<evidence type="ECO:0000256" key="4">
    <source>
        <dbReference type="ARBA" id="ARBA00023180"/>
    </source>
</evidence>
<evidence type="ECO:0000313" key="5">
    <source>
        <dbReference type="EMBL" id="RWR74451.1"/>
    </source>
</evidence>
<dbReference type="CDD" id="cd01837">
    <property type="entry name" value="SGNH_plant_lipase_like"/>
    <property type="match status" value="2"/>
</dbReference>